<comment type="caution">
    <text evidence="1">The sequence shown here is derived from an EMBL/GenBank/DDBJ whole genome shotgun (WGS) entry which is preliminary data.</text>
</comment>
<evidence type="ECO:0000313" key="2">
    <source>
        <dbReference type="Proteomes" id="UP001492380"/>
    </source>
</evidence>
<protein>
    <submittedName>
        <fullName evidence="1">Uncharacterized protein</fullName>
    </submittedName>
</protein>
<gene>
    <name evidence="1" type="ORF">HDK90DRAFT_39403</name>
</gene>
<organism evidence="1 2">
    <name type="scientific">Phyllosticta capitalensis</name>
    <dbReference type="NCBI Taxonomy" id="121624"/>
    <lineage>
        <taxon>Eukaryota</taxon>
        <taxon>Fungi</taxon>
        <taxon>Dikarya</taxon>
        <taxon>Ascomycota</taxon>
        <taxon>Pezizomycotina</taxon>
        <taxon>Dothideomycetes</taxon>
        <taxon>Dothideomycetes incertae sedis</taxon>
        <taxon>Botryosphaeriales</taxon>
        <taxon>Phyllostictaceae</taxon>
        <taxon>Phyllosticta</taxon>
    </lineage>
</organism>
<dbReference type="Proteomes" id="UP001492380">
    <property type="component" value="Unassembled WGS sequence"/>
</dbReference>
<evidence type="ECO:0000313" key="1">
    <source>
        <dbReference type="EMBL" id="KAK8247345.1"/>
    </source>
</evidence>
<dbReference type="InterPro" id="IPR015915">
    <property type="entry name" value="Kelch-typ_b-propeller"/>
</dbReference>
<reference evidence="1 2" key="1">
    <citation type="submission" date="2024-04" db="EMBL/GenBank/DDBJ databases">
        <title>Phyllosticta paracitricarpa is synonymous to the EU quarantine fungus P. citricarpa based on phylogenomic analyses.</title>
        <authorList>
            <consortium name="Lawrence Berkeley National Laboratory"/>
            <person name="Van Ingen-Buijs V.A."/>
            <person name="Van Westerhoven A.C."/>
            <person name="Haridas S."/>
            <person name="Skiadas P."/>
            <person name="Martin F."/>
            <person name="Groenewald J.Z."/>
            <person name="Crous P.W."/>
            <person name="Seidl M.F."/>
        </authorList>
    </citation>
    <scope>NUCLEOTIDE SEQUENCE [LARGE SCALE GENOMIC DNA]</scope>
    <source>
        <strain evidence="1 2">CBS 123374</strain>
    </source>
</reference>
<name>A0ABR1Z5K7_9PEZI</name>
<dbReference type="SUPFAM" id="SSF117281">
    <property type="entry name" value="Kelch motif"/>
    <property type="match status" value="1"/>
</dbReference>
<sequence>MAFIDAVPAEKPCDQILLRSAARQNQFRSFPLEEDKPLFSPHHCTWAVLAMDHFSEFRSMPKPGSEFFRSRMIRILAVALFALRPGAVAGSSSAHDAVPQPLSRRWDVVPTTEKFLWRAYHTTVVLGNYLYIEGGMFGQLVNGTYDSVLKRMNPSTLYIDMSSDWTNSSVKINEIYKDESVPKFSWPRVWAKDDNSFFLWSGQDGLDEGPNEVGNYTNALWKFSANSTGGGFWVCNEYADPLNSC</sequence>
<keyword evidence="2" id="KW-1185">Reference proteome</keyword>
<proteinExistence type="predicted"/>
<accession>A0ABR1Z5K7</accession>
<dbReference type="EMBL" id="JBBWRZ010000001">
    <property type="protein sequence ID" value="KAK8247345.1"/>
    <property type="molecule type" value="Genomic_DNA"/>
</dbReference>